<sequence>MQQQVSVVFLAVVMASAIVAFNEVSGNPALTKTAVGCPLYMCDMFCENGFEVDGNGCEICSCREEPVGCPPYMCMMMCEHGFETDANGCEVCSCRSDPITTPPAPTCSPFFMHLHCGIVCLYGYEIPENHRCVLCSCKPKPSVTRPPLPGPTRGA</sequence>
<dbReference type="GO" id="GO:0004867">
    <property type="term" value="F:serine-type endopeptidase inhibitor activity"/>
    <property type="evidence" value="ECO:0007669"/>
    <property type="project" value="InterPro"/>
</dbReference>
<dbReference type="Proteomes" id="UP000192578">
    <property type="component" value="Unassembled WGS sequence"/>
</dbReference>
<accession>A0A9X6NLK6</accession>
<feature type="domain" description="Antistasin-like" evidence="2">
    <location>
        <begin position="69"/>
        <end position="94"/>
    </location>
</feature>
<organism evidence="3 4">
    <name type="scientific">Hypsibius exemplaris</name>
    <name type="common">Freshwater tardigrade</name>
    <dbReference type="NCBI Taxonomy" id="2072580"/>
    <lineage>
        <taxon>Eukaryota</taxon>
        <taxon>Metazoa</taxon>
        <taxon>Ecdysozoa</taxon>
        <taxon>Tardigrada</taxon>
        <taxon>Eutardigrada</taxon>
        <taxon>Parachela</taxon>
        <taxon>Hypsibioidea</taxon>
        <taxon>Hypsibiidae</taxon>
        <taxon>Hypsibius</taxon>
    </lineage>
</organism>
<protein>
    <recommendedName>
        <fullName evidence="2">Antistasin-like domain-containing protein</fullName>
    </recommendedName>
</protein>
<dbReference type="InterPro" id="IPR004094">
    <property type="entry name" value="Antistasin-like"/>
</dbReference>
<dbReference type="EMBL" id="MTYJ01000238">
    <property type="protein sequence ID" value="OWA51759.1"/>
    <property type="molecule type" value="Genomic_DNA"/>
</dbReference>
<dbReference type="SUPFAM" id="SSF57262">
    <property type="entry name" value="Leech antihemostatic proteins"/>
    <property type="match status" value="2"/>
</dbReference>
<keyword evidence="1" id="KW-0732">Signal</keyword>
<keyword evidence="4" id="KW-1185">Reference proteome</keyword>
<name>A0A9X6NLK6_HYPEX</name>
<comment type="caution">
    <text evidence="3">The sequence shown here is derived from an EMBL/GenBank/DDBJ whole genome shotgun (WGS) entry which is preliminary data.</text>
</comment>
<feature type="signal peptide" evidence="1">
    <location>
        <begin position="1"/>
        <end position="20"/>
    </location>
</feature>
<evidence type="ECO:0000256" key="1">
    <source>
        <dbReference type="SAM" id="SignalP"/>
    </source>
</evidence>
<evidence type="ECO:0000313" key="3">
    <source>
        <dbReference type="EMBL" id="OWA51759.1"/>
    </source>
</evidence>
<feature type="chain" id="PRO_5040831707" description="Antistasin-like domain-containing protein" evidence="1">
    <location>
        <begin position="21"/>
        <end position="155"/>
    </location>
</feature>
<dbReference type="Pfam" id="PF02822">
    <property type="entry name" value="Antistasin"/>
    <property type="match status" value="2"/>
</dbReference>
<gene>
    <name evidence="3" type="ORF">BV898_16229</name>
</gene>
<dbReference type="InterPro" id="IPR011061">
    <property type="entry name" value="Hirudin/antistatin"/>
</dbReference>
<dbReference type="PROSITE" id="PS51252">
    <property type="entry name" value="ANTISTASIN"/>
    <property type="match status" value="2"/>
</dbReference>
<dbReference type="OrthoDB" id="10021323at2759"/>
<dbReference type="AlphaFoldDB" id="A0A9X6NLK6"/>
<dbReference type="Gene3D" id="2.10.22.10">
    <property type="entry name" value="Antistasin, domain 1"/>
    <property type="match status" value="2"/>
</dbReference>
<evidence type="ECO:0000313" key="4">
    <source>
        <dbReference type="Proteomes" id="UP000192578"/>
    </source>
</evidence>
<reference evidence="4" key="1">
    <citation type="submission" date="2017-01" db="EMBL/GenBank/DDBJ databases">
        <title>Comparative genomics of anhydrobiosis in the tardigrade Hypsibius dujardini.</title>
        <authorList>
            <person name="Yoshida Y."/>
            <person name="Koutsovoulos G."/>
            <person name="Laetsch D."/>
            <person name="Stevens L."/>
            <person name="Kumar S."/>
            <person name="Horikawa D."/>
            <person name="Ishino K."/>
            <person name="Komine S."/>
            <person name="Tomita M."/>
            <person name="Blaxter M."/>
            <person name="Arakawa K."/>
        </authorList>
    </citation>
    <scope>NUCLEOTIDE SEQUENCE [LARGE SCALE GENOMIC DNA]</scope>
    <source>
        <strain evidence="4">Z151</strain>
    </source>
</reference>
<proteinExistence type="predicted"/>
<feature type="domain" description="Antistasin-like" evidence="2">
    <location>
        <begin position="37"/>
        <end position="62"/>
    </location>
</feature>
<evidence type="ECO:0000259" key="2">
    <source>
        <dbReference type="PROSITE" id="PS51252"/>
    </source>
</evidence>